<dbReference type="SUPFAM" id="SSF158446">
    <property type="entry name" value="IVS-encoded protein-like"/>
    <property type="match status" value="1"/>
</dbReference>
<dbReference type="PANTHER" id="PTHR38471">
    <property type="entry name" value="FOUR HELIX BUNDLE PROTEIN"/>
    <property type="match status" value="1"/>
</dbReference>
<dbReference type="InterPro" id="IPR012657">
    <property type="entry name" value="23S_rRNA-intervening_sequence"/>
</dbReference>
<proteinExistence type="predicted"/>
<reference evidence="1 2" key="1">
    <citation type="submission" date="2020-06" db="EMBL/GenBank/DDBJ databases">
        <title>Interaction of electrochemicaly active bacteria, Geobacter bremensis R4 on different carbon anode.</title>
        <authorList>
            <person name="Meng L."/>
            <person name="Yoshida N."/>
        </authorList>
    </citation>
    <scope>NUCLEOTIDE SEQUENCE [LARGE SCALE GENOMIC DNA]</scope>
    <source>
        <strain evidence="1 2">R4</strain>
    </source>
</reference>
<dbReference type="RefSeq" id="WP_085812240.1">
    <property type="nucleotide sequence ID" value="NZ_AP023213.1"/>
</dbReference>
<dbReference type="CDD" id="cd16377">
    <property type="entry name" value="23S_rRNA_IVP_like"/>
    <property type="match status" value="1"/>
</dbReference>
<dbReference type="KEGG" id="gbn:GEOBRER4_25300"/>
<sequence length="121" mass="13788">MKIDSFEQIEGWKEARKLVREVYTKCSGCRDFGFRDQIQRASISVMSNIAEGFDRGTNKEFIQFLVIARGSASEVKSLAYAGHDVGHFTSTDFEEIKESCTNVSNILNGFIRYLKNSERKC</sequence>
<dbReference type="Gene3D" id="1.20.1440.60">
    <property type="entry name" value="23S rRNA-intervening sequence"/>
    <property type="match status" value="1"/>
</dbReference>
<keyword evidence="2" id="KW-1185">Reference proteome</keyword>
<evidence type="ECO:0000313" key="1">
    <source>
        <dbReference type="EMBL" id="BCG47780.1"/>
    </source>
</evidence>
<dbReference type="InterPro" id="IPR036583">
    <property type="entry name" value="23S_rRNA_IVS_sf"/>
</dbReference>
<dbReference type="AlphaFoldDB" id="A0A6S6M2H9"/>
<organism evidence="1 2">
    <name type="scientific">Citrifermentans bremense</name>
    <dbReference type="NCBI Taxonomy" id="60035"/>
    <lineage>
        <taxon>Bacteria</taxon>
        <taxon>Pseudomonadati</taxon>
        <taxon>Thermodesulfobacteriota</taxon>
        <taxon>Desulfuromonadia</taxon>
        <taxon>Geobacterales</taxon>
        <taxon>Geobacteraceae</taxon>
        <taxon>Citrifermentans</taxon>
    </lineage>
</organism>
<evidence type="ECO:0000313" key="2">
    <source>
        <dbReference type="Proteomes" id="UP000515472"/>
    </source>
</evidence>
<dbReference type="NCBIfam" id="TIGR02436">
    <property type="entry name" value="four helix bundle protein"/>
    <property type="match status" value="1"/>
</dbReference>
<dbReference type="EMBL" id="AP023213">
    <property type="protein sequence ID" value="BCG47780.1"/>
    <property type="molecule type" value="Genomic_DNA"/>
</dbReference>
<dbReference type="Pfam" id="PF05635">
    <property type="entry name" value="23S_rRNA_IVP"/>
    <property type="match status" value="1"/>
</dbReference>
<name>A0A6S6M2H9_9BACT</name>
<dbReference type="PANTHER" id="PTHR38471:SF2">
    <property type="entry name" value="FOUR HELIX BUNDLE PROTEIN"/>
    <property type="match status" value="1"/>
</dbReference>
<protein>
    <submittedName>
        <fullName evidence="1">Uncharacterized protein</fullName>
    </submittedName>
</protein>
<accession>A0A6S6M2H9</accession>
<dbReference type="Proteomes" id="UP000515472">
    <property type="component" value="Chromosome"/>
</dbReference>
<gene>
    <name evidence="1" type="ORF">GEOBRER4_n2628</name>
</gene>